<gene>
    <name evidence="3" type="ORF">AVDCRST_MAG26-3590</name>
</gene>
<feature type="transmembrane region" description="Helical" evidence="1">
    <location>
        <begin position="213"/>
        <end position="232"/>
    </location>
</feature>
<feature type="transmembrane region" description="Helical" evidence="1">
    <location>
        <begin position="41"/>
        <end position="59"/>
    </location>
</feature>
<dbReference type="Pfam" id="PF02517">
    <property type="entry name" value="Rce1-like"/>
    <property type="match status" value="1"/>
</dbReference>
<reference evidence="3" key="1">
    <citation type="submission" date="2020-02" db="EMBL/GenBank/DDBJ databases">
        <authorList>
            <person name="Meier V. D."/>
        </authorList>
    </citation>
    <scope>NUCLEOTIDE SEQUENCE</scope>
    <source>
        <strain evidence="3">AVDCRST_MAG26</strain>
    </source>
</reference>
<dbReference type="AlphaFoldDB" id="A0A6J4JPL0"/>
<evidence type="ECO:0000313" key="3">
    <source>
        <dbReference type="EMBL" id="CAA9284059.1"/>
    </source>
</evidence>
<feature type="transmembrane region" description="Helical" evidence="1">
    <location>
        <begin position="130"/>
        <end position="147"/>
    </location>
</feature>
<feature type="transmembrane region" description="Helical" evidence="1">
    <location>
        <begin position="66"/>
        <end position="85"/>
    </location>
</feature>
<dbReference type="EMBL" id="CADCTK010000839">
    <property type="protein sequence ID" value="CAA9284059.1"/>
    <property type="molecule type" value="Genomic_DNA"/>
</dbReference>
<feature type="transmembrane region" description="Helical" evidence="1">
    <location>
        <begin position="12"/>
        <end position="35"/>
    </location>
</feature>
<feature type="domain" description="CAAX prenyl protease 2/Lysostaphin resistance protein A-like" evidence="2">
    <location>
        <begin position="161"/>
        <end position="249"/>
    </location>
</feature>
<organism evidence="3">
    <name type="scientific">uncultured Chloroflexia bacterium</name>
    <dbReference type="NCBI Taxonomy" id="1672391"/>
    <lineage>
        <taxon>Bacteria</taxon>
        <taxon>Bacillati</taxon>
        <taxon>Chloroflexota</taxon>
        <taxon>Chloroflexia</taxon>
        <taxon>environmental samples</taxon>
    </lineage>
</organism>
<dbReference type="GO" id="GO:0004175">
    <property type="term" value="F:endopeptidase activity"/>
    <property type="evidence" value="ECO:0007669"/>
    <property type="project" value="UniProtKB-ARBA"/>
</dbReference>
<keyword evidence="1" id="KW-1133">Transmembrane helix</keyword>
<evidence type="ECO:0000259" key="2">
    <source>
        <dbReference type="Pfam" id="PF02517"/>
    </source>
</evidence>
<protein>
    <recommendedName>
        <fullName evidence="2">CAAX prenyl protease 2/Lysostaphin resistance protein A-like domain-containing protein</fullName>
    </recommendedName>
</protein>
<keyword evidence="1" id="KW-0812">Transmembrane</keyword>
<accession>A0A6J4JPL0</accession>
<keyword evidence="1" id="KW-0472">Membrane</keyword>
<proteinExistence type="predicted"/>
<dbReference type="InterPro" id="IPR003675">
    <property type="entry name" value="Rce1/LyrA-like_dom"/>
</dbReference>
<feature type="transmembrane region" description="Helical" evidence="1">
    <location>
        <begin position="153"/>
        <end position="175"/>
    </location>
</feature>
<feature type="transmembrane region" description="Helical" evidence="1">
    <location>
        <begin position="269"/>
        <end position="289"/>
    </location>
</feature>
<feature type="transmembrane region" description="Helical" evidence="1">
    <location>
        <begin position="187"/>
        <end position="207"/>
    </location>
</feature>
<sequence>MSQSTAILNRTLHLPLLFWVYLGIIAFAELVTAALDPRAGLAVHALVLVLVLAHGGTAGDNHAGKLALALVLAPMIRILSLSLPLAQFPRLAWYPLVTAPLLIATVMLAQQMHLTRAAFGLRAGDIPLQLMLAGSGFGLGVAAYLIFKPDPLLTVFSWHAFLLQTTNLLIFTGLVEEAIFRGLLQSLALPVLGRRAILYVSLLFAALHTGHGTAAGIMFAFGLSLLFAYLVLWSGSILGVALAHGIMNVTLFLVVPFHIQSGDPGGKAFAIATVAGGAALAAVAATILFRRAARDRGSTATRASVP</sequence>
<dbReference type="GO" id="GO:0080120">
    <property type="term" value="P:CAAX-box protein maturation"/>
    <property type="evidence" value="ECO:0007669"/>
    <property type="project" value="UniProtKB-ARBA"/>
</dbReference>
<feature type="transmembrane region" description="Helical" evidence="1">
    <location>
        <begin position="91"/>
        <end position="109"/>
    </location>
</feature>
<evidence type="ECO:0000256" key="1">
    <source>
        <dbReference type="SAM" id="Phobius"/>
    </source>
</evidence>
<feature type="transmembrane region" description="Helical" evidence="1">
    <location>
        <begin position="237"/>
        <end position="257"/>
    </location>
</feature>
<name>A0A6J4JPL0_9CHLR</name>